<accession>A0ABS1DMZ4</accession>
<evidence type="ECO:0000313" key="3">
    <source>
        <dbReference type="EMBL" id="MBK1711336.1"/>
    </source>
</evidence>
<reference evidence="3" key="2">
    <citation type="journal article" date="2020" name="Microorganisms">
        <title>Osmotic Adaptation and Compatible Solute Biosynthesis of Phototrophic Bacteria as Revealed from Genome Analyses.</title>
        <authorList>
            <person name="Imhoff J.F."/>
            <person name="Rahn T."/>
            <person name="Kunzel S."/>
            <person name="Keller A."/>
            <person name="Neulinger S.C."/>
        </authorList>
    </citation>
    <scope>NUCLEOTIDE SEQUENCE</scope>
    <source>
        <strain evidence="3">IM 151</strain>
    </source>
</reference>
<evidence type="ECO:0000259" key="2">
    <source>
        <dbReference type="Pfam" id="PF13091"/>
    </source>
</evidence>
<protein>
    <recommendedName>
        <fullName evidence="2">Phospholipase D-like domain-containing protein</fullName>
    </recommendedName>
</protein>
<dbReference type="InterPro" id="IPR025202">
    <property type="entry name" value="PLD-like_dom"/>
</dbReference>
<organism evidence="3 4">
    <name type="scientific">Rubrivivax gelatinosus</name>
    <name type="common">Rhodocyclus gelatinosus</name>
    <name type="synonym">Rhodopseudomonas gelatinosa</name>
    <dbReference type="NCBI Taxonomy" id="28068"/>
    <lineage>
        <taxon>Bacteria</taxon>
        <taxon>Pseudomonadati</taxon>
        <taxon>Pseudomonadota</taxon>
        <taxon>Betaproteobacteria</taxon>
        <taxon>Burkholderiales</taxon>
        <taxon>Sphaerotilaceae</taxon>
        <taxon>Rubrivivax</taxon>
    </lineage>
</organism>
<gene>
    <name evidence="3" type="ORF">CKO43_00905</name>
</gene>
<name>A0ABS1DMZ4_RUBGE</name>
<dbReference type="Gene3D" id="3.30.870.10">
    <property type="entry name" value="Endonuclease Chain A"/>
    <property type="match status" value="2"/>
</dbReference>
<dbReference type="SUPFAM" id="SSF56024">
    <property type="entry name" value="Phospholipase D/nuclease"/>
    <property type="match status" value="2"/>
</dbReference>
<proteinExistence type="predicted"/>
<feature type="region of interest" description="Disordered" evidence="1">
    <location>
        <begin position="489"/>
        <end position="509"/>
    </location>
</feature>
<feature type="compositionally biased region" description="Basic and acidic residues" evidence="1">
    <location>
        <begin position="107"/>
        <end position="121"/>
    </location>
</feature>
<evidence type="ECO:0000256" key="1">
    <source>
        <dbReference type="SAM" id="MobiDB-lite"/>
    </source>
</evidence>
<feature type="region of interest" description="Disordered" evidence="1">
    <location>
        <begin position="83"/>
        <end position="102"/>
    </location>
</feature>
<comment type="caution">
    <text evidence="3">The sequence shown here is derived from an EMBL/GenBank/DDBJ whole genome shotgun (WGS) entry which is preliminary data.</text>
</comment>
<reference evidence="3" key="1">
    <citation type="submission" date="2017-08" db="EMBL/GenBank/DDBJ databases">
        <authorList>
            <person name="Imhoff J.F."/>
            <person name="Rahn T."/>
            <person name="Kuenzel S."/>
            <person name="Neulinger S.C."/>
        </authorList>
    </citation>
    <scope>NUCLEOTIDE SEQUENCE</scope>
    <source>
        <strain evidence="3">IM 151</strain>
    </source>
</reference>
<dbReference type="PANTHER" id="PTHR21248:SF12">
    <property type="entry name" value="CARDIOLIPIN SYNTHASE C"/>
    <property type="match status" value="1"/>
</dbReference>
<keyword evidence="4" id="KW-1185">Reference proteome</keyword>
<feature type="domain" description="Phospholipase D-like" evidence="2">
    <location>
        <begin position="355"/>
        <end position="479"/>
    </location>
</feature>
<feature type="region of interest" description="Disordered" evidence="1">
    <location>
        <begin position="107"/>
        <end position="150"/>
    </location>
</feature>
<dbReference type="EMBL" id="NRRU01000002">
    <property type="protein sequence ID" value="MBK1711336.1"/>
    <property type="molecule type" value="Genomic_DNA"/>
</dbReference>
<dbReference type="Pfam" id="PF13091">
    <property type="entry name" value="PLDc_2"/>
    <property type="match status" value="1"/>
</dbReference>
<sequence>MPGPASSADEAGCDAGSACRGGSGAGCCSGGASGAPPPVGAGGGSVGIAFGSVSLVWAAAAPATSTNSAANARRREAMALIGRTSADGDGQTGKTDAARVRGGRCGDGHRLCRTPRQRDLAPRSVSAMSKSNDPRPWRPTGQPPPRADWGSGLAEPLVDGNRVELLAEGESAFQAISNALDGARDHVNVENLVDDAEAGRELLERLAARARQGLRVNLLVDHAQLAAPAAEALEPLRQAGVSLAEHDSQGWNGLLPRRCEARELLVVDGREAFIGGLDAHGGRGQPRLARIGPRLRVQGPVLQGLQRLFIAHWQRFARGPMQAARYFPAQTPVGLHRVGIAAGESGQHNSFVEVLLSAIGNAAARVVLASPCEQPPRRLLQALAQASKRGAEVEVLLPRAGSGLLRGMPMRQVLQASGVRVHEAQPAQWHARLCVVDGEWVGLGSVRLDWHNVVRDAESGVVVVDPGLAQRLEQLFQADVQRGRTAAAWRGSQTQHWQRESSGAFDARP</sequence>
<dbReference type="PANTHER" id="PTHR21248">
    <property type="entry name" value="CARDIOLIPIN SYNTHASE"/>
    <property type="match status" value="1"/>
</dbReference>
<evidence type="ECO:0000313" key="4">
    <source>
        <dbReference type="Proteomes" id="UP001041814"/>
    </source>
</evidence>
<dbReference type="Proteomes" id="UP001041814">
    <property type="component" value="Unassembled WGS sequence"/>
</dbReference>